<accession>A0A836KAM5</accession>
<reference evidence="4" key="1">
    <citation type="journal article" date="2021" name="Microbiol. Resour. Announc.">
        <title>LGAAP: Leishmaniinae Genome Assembly and Annotation Pipeline.</title>
        <authorList>
            <person name="Almutairi H."/>
            <person name="Urbaniak M.D."/>
            <person name="Bates M.D."/>
            <person name="Jariyapan N."/>
            <person name="Kwakye-Nuako G."/>
            <person name="Thomaz-Soccol V."/>
            <person name="Al-Salem W.S."/>
            <person name="Dillon R.J."/>
            <person name="Bates P.A."/>
            <person name="Gatherer D."/>
        </authorList>
    </citation>
    <scope>NUCLEOTIDE SEQUENCE [LARGE SCALE GENOMIC DNA]</scope>
</reference>
<name>A0A836KAM5_9TRYP</name>
<dbReference type="EMBL" id="JAFHLR010000036">
    <property type="protein sequence ID" value="KAG5465187.1"/>
    <property type="molecule type" value="Genomic_DNA"/>
</dbReference>
<dbReference type="AlphaFoldDB" id="A0A836KAM5"/>
<feature type="region of interest" description="Disordered" evidence="2">
    <location>
        <begin position="634"/>
        <end position="653"/>
    </location>
</feature>
<evidence type="ECO:0000256" key="2">
    <source>
        <dbReference type="SAM" id="MobiDB-lite"/>
    </source>
</evidence>
<dbReference type="PANTHER" id="PTHR14845">
    <property type="entry name" value="COILED-COIL DOMAIN-CONTAINING 166"/>
    <property type="match status" value="1"/>
</dbReference>
<dbReference type="Proteomes" id="UP000674143">
    <property type="component" value="Unassembled WGS sequence"/>
</dbReference>
<feature type="region of interest" description="Disordered" evidence="2">
    <location>
        <begin position="56"/>
        <end position="75"/>
    </location>
</feature>
<evidence type="ECO:0000256" key="1">
    <source>
        <dbReference type="SAM" id="Coils"/>
    </source>
</evidence>
<reference evidence="4" key="2">
    <citation type="journal article" date="2021" name="Sci. Data">
        <title>Chromosome-scale genome sequencing, assembly and annotation of six genomes from subfamily Leishmaniinae.</title>
        <authorList>
            <person name="Almutairi H."/>
            <person name="Urbaniak M.D."/>
            <person name="Bates M.D."/>
            <person name="Jariyapan N."/>
            <person name="Kwakye-Nuako G."/>
            <person name="Thomaz Soccol V."/>
            <person name="Al-Salem W.S."/>
            <person name="Dillon R.J."/>
            <person name="Bates P.A."/>
            <person name="Gatherer D."/>
        </authorList>
    </citation>
    <scope>NUCLEOTIDE SEQUENCE [LARGE SCALE GENOMIC DNA]</scope>
</reference>
<feature type="region of interest" description="Disordered" evidence="2">
    <location>
        <begin position="104"/>
        <end position="135"/>
    </location>
</feature>
<evidence type="ECO:0000313" key="4">
    <source>
        <dbReference type="Proteomes" id="UP000674143"/>
    </source>
</evidence>
<dbReference type="KEGG" id="loi:92356651"/>
<gene>
    <name evidence="3" type="ORF">LSCM4_00640</name>
</gene>
<keyword evidence="1" id="KW-0175">Coiled coil</keyword>
<dbReference type="SMR" id="A0A836KAM5"/>
<dbReference type="PANTHER" id="PTHR14845:SF0">
    <property type="entry name" value="DUF4515 DOMAIN-CONTAINING PROTEIN"/>
    <property type="match status" value="1"/>
</dbReference>
<feature type="compositionally biased region" description="Polar residues" evidence="2">
    <location>
        <begin position="63"/>
        <end position="74"/>
    </location>
</feature>
<feature type="coiled-coil region" evidence="1">
    <location>
        <begin position="246"/>
        <end position="358"/>
    </location>
</feature>
<keyword evidence="4" id="KW-1185">Reference proteome</keyword>
<sequence length="678" mass="74191">MFLCDTPRLKTAEMEPAHAPIVAEISGSGGAAAAGMTPRASADRSRFERRLTEALQRGDILSATPSALDSSSLAGSPGEGEGFVLLRSASDLPSADAAVTLLHSSGSDQATSGGRKESAGYPSDGSAAAVQQRTMRAKENEIAHLRRTVQELSSQLHNALTTLDQRADRTAELEALKLECEVEAEQHEKGIRHARLEMLESRVRYRSMEEQLATTYESDVHARATELLEPHTKEVHAKNFDYLKEKVILAQEVTMLRAEYHELQEKYLRLRRETDLDGSATRQMLQRSVSQKNEITSLRQQVKTTEDTLNTAVAEYEKKLHAEGKAHQAAIESLTRERDAARRDALRLQRELAQLRSTAGNVLAQRTELEGFFHAALEEVHQGVIEERRQQLLENTPTARVTNAKDFLPAHTNSSLLRLERPERLLLTNGASPGLSNSSSLAYWTLDRKGFPKRISTAPRANMLPAPGIPAASLTSLAQRDAAPSNAPASPYGESAKASGALVALPHPTPLYLLSSGRQVPHLTSLASNRYAVVSTSAEQSGRECTASGGRAPFRLGTKIEEEVSCLLSSAPPQQCRELNTAATDDLPLLQNLPSAPTWRDVKRVDVSELRWADKERVIQSLLKRIRQEGRRQAAISQRAAQESGPSATKADAVAPREEWLSSAADICGESLTFLTQR</sequence>
<comment type="caution">
    <text evidence="3">The sequence shown here is derived from an EMBL/GenBank/DDBJ whole genome shotgun (WGS) entry which is preliminary data.</text>
</comment>
<proteinExistence type="predicted"/>
<protein>
    <submittedName>
        <fullName evidence="3">Uncharacterized protein</fullName>
    </submittedName>
</protein>
<organism evidence="3 4">
    <name type="scientific">Leishmania orientalis</name>
    <dbReference type="NCBI Taxonomy" id="2249476"/>
    <lineage>
        <taxon>Eukaryota</taxon>
        <taxon>Discoba</taxon>
        <taxon>Euglenozoa</taxon>
        <taxon>Kinetoplastea</taxon>
        <taxon>Metakinetoplastina</taxon>
        <taxon>Trypanosomatida</taxon>
        <taxon>Trypanosomatidae</taxon>
        <taxon>Leishmaniinae</taxon>
        <taxon>Leishmania</taxon>
    </lineage>
</organism>
<evidence type="ECO:0000313" key="3">
    <source>
        <dbReference type="EMBL" id="KAG5465187.1"/>
    </source>
</evidence>
<dbReference type="GeneID" id="92356651"/>
<dbReference type="RefSeq" id="XP_067058818.1">
    <property type="nucleotide sequence ID" value="XM_067202717.1"/>
</dbReference>